<dbReference type="Pfam" id="PF13280">
    <property type="entry name" value="WYL"/>
    <property type="match status" value="1"/>
</dbReference>
<proteinExistence type="predicted"/>
<dbReference type="PANTHER" id="PTHR34580">
    <property type="match status" value="1"/>
</dbReference>
<evidence type="ECO:0000259" key="1">
    <source>
        <dbReference type="Pfam" id="PF08279"/>
    </source>
</evidence>
<evidence type="ECO:0000313" key="4">
    <source>
        <dbReference type="EMBL" id="CBH23980.1"/>
    </source>
</evidence>
<dbReference type="Proteomes" id="UP000000933">
    <property type="component" value="Chromosome"/>
</dbReference>
<feature type="domain" description="WYL" evidence="2">
    <location>
        <begin position="157"/>
        <end position="224"/>
    </location>
</feature>
<dbReference type="HOGENOM" id="CLU_041141_4_4_10"/>
<dbReference type="PANTHER" id="PTHR34580:SF1">
    <property type="entry name" value="PROTEIN PAFC"/>
    <property type="match status" value="1"/>
</dbReference>
<dbReference type="PROSITE" id="PS52050">
    <property type="entry name" value="WYL"/>
    <property type="match status" value="1"/>
</dbReference>
<dbReference type="EMBL" id="FP565814">
    <property type="protein sequence ID" value="CBH23980.1"/>
    <property type="molecule type" value="Genomic_DNA"/>
</dbReference>
<organism evidence="4 5">
    <name type="scientific">Salinibacter ruber (strain M8)</name>
    <dbReference type="NCBI Taxonomy" id="761659"/>
    <lineage>
        <taxon>Bacteria</taxon>
        <taxon>Pseudomonadati</taxon>
        <taxon>Rhodothermota</taxon>
        <taxon>Rhodothermia</taxon>
        <taxon>Rhodothermales</taxon>
        <taxon>Salinibacteraceae</taxon>
        <taxon>Salinibacter</taxon>
    </lineage>
</organism>
<dbReference type="InterPro" id="IPR013196">
    <property type="entry name" value="HTH_11"/>
</dbReference>
<dbReference type="InterPro" id="IPR028349">
    <property type="entry name" value="PafC-like"/>
</dbReference>
<evidence type="ECO:0000313" key="5">
    <source>
        <dbReference type="Proteomes" id="UP000000933"/>
    </source>
</evidence>
<evidence type="ECO:0000259" key="2">
    <source>
        <dbReference type="Pfam" id="PF13280"/>
    </source>
</evidence>
<dbReference type="PATRIC" id="fig|761659.10.peg.1172"/>
<dbReference type="SUPFAM" id="SSF46785">
    <property type="entry name" value="Winged helix' DNA-binding domain"/>
    <property type="match status" value="1"/>
</dbReference>
<accession>D5H7H5</accession>
<name>D5H7H5_SALRM</name>
<dbReference type="AlphaFoldDB" id="D5H7H5"/>
<dbReference type="InterPro" id="IPR051534">
    <property type="entry name" value="CBASS_pafABC_assoc_protein"/>
</dbReference>
<dbReference type="InterPro" id="IPR057727">
    <property type="entry name" value="WCX_dom"/>
</dbReference>
<dbReference type="InterPro" id="IPR036390">
    <property type="entry name" value="WH_DNA-bd_sf"/>
</dbReference>
<dbReference type="Gene3D" id="1.10.10.10">
    <property type="entry name" value="Winged helix-like DNA-binding domain superfamily/Winged helix DNA-binding domain"/>
    <property type="match status" value="1"/>
</dbReference>
<feature type="domain" description="WCX" evidence="3">
    <location>
        <begin position="248"/>
        <end position="325"/>
    </location>
</feature>
<evidence type="ECO:0000259" key="3">
    <source>
        <dbReference type="Pfam" id="PF25583"/>
    </source>
</evidence>
<reference evidence="5" key="2">
    <citation type="submission" date="2010-04" db="EMBL/GenBank/DDBJ databases">
        <title>Genome sequence of Salinibacter ruber M8.</title>
        <authorList>
            <consortium name="Genoscope"/>
        </authorList>
    </citation>
    <scope>NUCLEOTIDE SEQUENCE [LARGE SCALE GENOMIC DNA]</scope>
    <source>
        <strain evidence="5">M8</strain>
    </source>
</reference>
<dbReference type="InterPro" id="IPR036388">
    <property type="entry name" value="WH-like_DNA-bd_sf"/>
</dbReference>
<sequence>MVILAGPRSRCDAAPSPMTPSERWPAILLQLEPDAWTRATDLARALGVSERTVYRDVQAMVEAGVPLQGVPGKGYRLPDDYLLAPIRLTRDEAVMLVLGSAYAARNFSGRYQAAARAARHKIEDVLPPDDRERVLSLRGSVSLVPSNVFGDSTEDGLLRQARHALVEERTLLATLAGASDDGPSTRRIDPYGLVRQGSAWHLVGYGHDREHVVHLRLERIRGLDMTDATFERPASYGARSQGPAAPSRRRVRVVFADEAAAAVQVPSSVAVESREHLSDDRLLLTLNVDHVLEVMPWLLSWGRHAQVLEPRALRERMATEARAVADQYESAPTLLD</sequence>
<dbReference type="KEGG" id="srm:SRM_01059"/>
<dbReference type="Pfam" id="PF08279">
    <property type="entry name" value="HTH_11"/>
    <property type="match status" value="1"/>
</dbReference>
<reference evidence="4 5" key="1">
    <citation type="journal article" date="2010" name="ISME J.">
        <title>Fine-scale evolution: genomic, phenotypic and ecological differentiation in two coexisting Salinibacter ruber strains.</title>
        <authorList>
            <person name="Pena A."/>
            <person name="Teeling H."/>
            <person name="Huerta-Cepas J."/>
            <person name="Santos F."/>
            <person name="Yarza P."/>
            <person name="Brito-Echeverria J."/>
            <person name="Lucio M."/>
            <person name="Schmitt-Kopplin P."/>
            <person name="Meseguer I."/>
            <person name="Schenowitz C."/>
            <person name="Dossat C."/>
            <person name="Barbe V."/>
            <person name="Dopazo J."/>
            <person name="Rossello-Mora R."/>
            <person name="Schuler M."/>
            <person name="Glockner F.O."/>
            <person name="Amann R."/>
            <person name="Gabaldon T."/>
            <person name="Anton J."/>
        </authorList>
    </citation>
    <scope>NUCLEOTIDE SEQUENCE [LARGE SCALE GENOMIC DNA]</scope>
    <source>
        <strain evidence="4 5">M8</strain>
    </source>
</reference>
<gene>
    <name evidence="4" type="ordered locus">SRM_01059</name>
</gene>
<dbReference type="PIRSF" id="PIRSF016838">
    <property type="entry name" value="PafC"/>
    <property type="match status" value="1"/>
</dbReference>
<feature type="domain" description="Helix-turn-helix type 11" evidence="1">
    <location>
        <begin position="37"/>
        <end position="76"/>
    </location>
</feature>
<dbReference type="Pfam" id="PF25583">
    <property type="entry name" value="WCX"/>
    <property type="match status" value="1"/>
</dbReference>
<dbReference type="InterPro" id="IPR026881">
    <property type="entry name" value="WYL_dom"/>
</dbReference>
<protein>
    <submittedName>
        <fullName evidence="4">Predicted transcriptional regulator</fullName>
    </submittedName>
</protein>